<gene>
    <name evidence="1" type="ORF">ILUMI_01931</name>
</gene>
<dbReference type="PANTHER" id="PTHR45913">
    <property type="entry name" value="EPM2A-INTERACTING PROTEIN 1"/>
    <property type="match status" value="1"/>
</dbReference>
<evidence type="ECO:0000313" key="1">
    <source>
        <dbReference type="EMBL" id="KAF2904235.1"/>
    </source>
</evidence>
<reference evidence="1" key="1">
    <citation type="submission" date="2019-08" db="EMBL/GenBank/DDBJ databases">
        <title>The genome of the North American firefly Photinus pyralis.</title>
        <authorList>
            <consortium name="Photinus pyralis genome working group"/>
            <person name="Fallon T.R."/>
            <person name="Sander Lower S.E."/>
            <person name="Weng J.-K."/>
        </authorList>
    </citation>
    <scope>NUCLEOTIDE SEQUENCE</scope>
    <source>
        <strain evidence="1">TRF0915ILg1</strain>
        <tissue evidence="1">Whole body</tissue>
    </source>
</reference>
<dbReference type="AlphaFoldDB" id="A0A8K0DDG9"/>
<organism evidence="1 2">
    <name type="scientific">Ignelater luminosus</name>
    <name type="common">Cucubano</name>
    <name type="synonym">Pyrophorus luminosus</name>
    <dbReference type="NCBI Taxonomy" id="2038154"/>
    <lineage>
        <taxon>Eukaryota</taxon>
        <taxon>Metazoa</taxon>
        <taxon>Ecdysozoa</taxon>
        <taxon>Arthropoda</taxon>
        <taxon>Hexapoda</taxon>
        <taxon>Insecta</taxon>
        <taxon>Pterygota</taxon>
        <taxon>Neoptera</taxon>
        <taxon>Endopterygota</taxon>
        <taxon>Coleoptera</taxon>
        <taxon>Polyphaga</taxon>
        <taxon>Elateriformia</taxon>
        <taxon>Elateroidea</taxon>
        <taxon>Elateridae</taxon>
        <taxon>Agrypninae</taxon>
        <taxon>Pyrophorini</taxon>
        <taxon>Ignelater</taxon>
    </lineage>
</organism>
<dbReference type="InterPro" id="IPR036397">
    <property type="entry name" value="RNaseH_sf"/>
</dbReference>
<evidence type="ECO:0000313" key="2">
    <source>
        <dbReference type="Proteomes" id="UP000801492"/>
    </source>
</evidence>
<dbReference type="Proteomes" id="UP000801492">
    <property type="component" value="Unassembled WGS sequence"/>
</dbReference>
<sequence>MTEYDTYSGRKCCITERDDRFIVSKSLRNRRFDAVQVQQELREVRGMHISQWTVRLRLQQSNLTPKNPAYRQARLNFARDHLNLTWEQWGSVLFSDEIRICFFGSYQRKKVYRRPGERFVECYIENRIADLAFITRPGRGRERGGLTVARYVLTASPHNSLPKFKLKIRPGAVSVRVHQTSLRGKLSATLKNAMDGLAKLINFMRSCSALQHRQFKEPLSECDSAYSDLLQHNNVRSLSKDEVIERFWHIKGEVSTFLGNLDTEEARK</sequence>
<name>A0A8K0DDG9_IGNLU</name>
<evidence type="ECO:0008006" key="3">
    <source>
        <dbReference type="Google" id="ProtNLM"/>
    </source>
</evidence>
<dbReference type="EMBL" id="VTPC01000812">
    <property type="protein sequence ID" value="KAF2904235.1"/>
    <property type="molecule type" value="Genomic_DNA"/>
</dbReference>
<keyword evidence="2" id="KW-1185">Reference proteome</keyword>
<dbReference type="OrthoDB" id="25402at2759"/>
<dbReference type="Gene3D" id="3.30.420.10">
    <property type="entry name" value="Ribonuclease H-like superfamily/Ribonuclease H"/>
    <property type="match status" value="1"/>
</dbReference>
<accession>A0A8K0DDG9</accession>
<dbReference type="PANTHER" id="PTHR45913:SF21">
    <property type="entry name" value="DUF4371 DOMAIN-CONTAINING PROTEIN"/>
    <property type="match status" value="1"/>
</dbReference>
<proteinExistence type="predicted"/>
<comment type="caution">
    <text evidence="1">The sequence shown here is derived from an EMBL/GenBank/DDBJ whole genome shotgun (WGS) entry which is preliminary data.</text>
</comment>
<protein>
    <recommendedName>
        <fullName evidence="3">Transposase Tc1-like domain-containing protein</fullName>
    </recommendedName>
</protein>
<dbReference type="GO" id="GO:0003676">
    <property type="term" value="F:nucleic acid binding"/>
    <property type="evidence" value="ECO:0007669"/>
    <property type="project" value="InterPro"/>
</dbReference>